<dbReference type="PANTHER" id="PTHR12236:SF95">
    <property type="entry name" value="CUTICULAR PROTEIN 76BD, ISOFORM C-RELATED"/>
    <property type="match status" value="1"/>
</dbReference>
<dbReference type="OMA" id="CLAHRTK"/>
<dbReference type="GO" id="GO:0005615">
    <property type="term" value="C:extracellular space"/>
    <property type="evidence" value="ECO:0007669"/>
    <property type="project" value="TreeGrafter"/>
</dbReference>
<dbReference type="InterPro" id="IPR031311">
    <property type="entry name" value="CHIT_BIND_RR_consensus"/>
</dbReference>
<dbReference type="InterPro" id="IPR000618">
    <property type="entry name" value="Insect_cuticle"/>
</dbReference>
<accession>A0A336LRF8</accession>
<dbReference type="PANTHER" id="PTHR12236">
    <property type="entry name" value="STRUCTURAL CONTITUENT OF CUTICLE"/>
    <property type="match status" value="1"/>
</dbReference>
<proteinExistence type="predicted"/>
<dbReference type="EMBL" id="UFQT01000130">
    <property type="protein sequence ID" value="SSX20604.1"/>
    <property type="molecule type" value="Genomic_DNA"/>
</dbReference>
<dbReference type="PRINTS" id="PR00947">
    <property type="entry name" value="CUTICLE"/>
</dbReference>
<organism evidence="5">
    <name type="scientific">Culicoides sonorensis</name>
    <name type="common">Biting midge</name>
    <dbReference type="NCBI Taxonomy" id="179676"/>
    <lineage>
        <taxon>Eukaryota</taxon>
        <taxon>Metazoa</taxon>
        <taxon>Ecdysozoa</taxon>
        <taxon>Arthropoda</taxon>
        <taxon>Hexapoda</taxon>
        <taxon>Insecta</taxon>
        <taxon>Pterygota</taxon>
        <taxon>Neoptera</taxon>
        <taxon>Endopterygota</taxon>
        <taxon>Diptera</taxon>
        <taxon>Nematocera</taxon>
        <taxon>Chironomoidea</taxon>
        <taxon>Ceratopogonidae</taxon>
        <taxon>Ceratopogoninae</taxon>
        <taxon>Culicoides</taxon>
        <taxon>Monoculicoides</taxon>
    </lineage>
</organism>
<dbReference type="VEuPathDB" id="VectorBase:CSON001899"/>
<dbReference type="EMBL" id="UFQS01000130">
    <property type="protein sequence ID" value="SSX00224.1"/>
    <property type="molecule type" value="Genomic_DNA"/>
</dbReference>
<evidence type="ECO:0000313" key="5">
    <source>
        <dbReference type="EMBL" id="SSX20604.1"/>
    </source>
</evidence>
<reference evidence="5" key="2">
    <citation type="submission" date="2018-07" db="EMBL/GenBank/DDBJ databases">
        <authorList>
            <person name="Quirk P.G."/>
            <person name="Krulwich T.A."/>
        </authorList>
    </citation>
    <scope>NUCLEOTIDE SEQUENCE</scope>
</reference>
<name>A0A336LRF8_CULSO</name>
<dbReference type="InterPro" id="IPR051217">
    <property type="entry name" value="Insect_Cuticle_Struc_Prot"/>
</dbReference>
<dbReference type="Pfam" id="PF00379">
    <property type="entry name" value="Chitin_bind_4"/>
    <property type="match status" value="1"/>
</dbReference>
<evidence type="ECO:0000256" key="1">
    <source>
        <dbReference type="ARBA" id="ARBA00022460"/>
    </source>
</evidence>
<reference evidence="4" key="1">
    <citation type="submission" date="2018-04" db="EMBL/GenBank/DDBJ databases">
        <authorList>
            <person name="Go L.Y."/>
            <person name="Mitchell J.A."/>
        </authorList>
    </citation>
    <scope>NUCLEOTIDE SEQUENCE</scope>
    <source>
        <tissue evidence="4">Whole organism</tissue>
    </source>
</reference>
<gene>
    <name evidence="5" type="primary">CSON001899</name>
</gene>
<feature type="signal peptide" evidence="3">
    <location>
        <begin position="1"/>
        <end position="19"/>
    </location>
</feature>
<keyword evidence="1 2" id="KW-0193">Cuticle</keyword>
<dbReference type="GO" id="GO:0031012">
    <property type="term" value="C:extracellular matrix"/>
    <property type="evidence" value="ECO:0007669"/>
    <property type="project" value="TreeGrafter"/>
</dbReference>
<evidence type="ECO:0000256" key="2">
    <source>
        <dbReference type="PROSITE-ProRule" id="PRU00497"/>
    </source>
</evidence>
<sequence>MTILQKILVFSIFITTLVSKINSLPATSQIIVRDTEELDTHPSYSFAYSVADPSTGDNKAQHETREGDVVSGEYSLIEPDGSKRTVAYTADPIHGFNAVVSKSGETHQVESVPLVKPLKYVAPAAKIVTATPVKYVAAAPLKYYSAPARITATPAITYAPTASYYSHAPIVASHAPYYTHTAAAAPIVTATHGAAYYSHAPYFASYIHH</sequence>
<dbReference type="PROSITE" id="PS51155">
    <property type="entry name" value="CHIT_BIND_RR_2"/>
    <property type="match status" value="1"/>
</dbReference>
<dbReference type="PROSITE" id="PS00233">
    <property type="entry name" value="CHIT_BIND_RR_1"/>
    <property type="match status" value="1"/>
</dbReference>
<evidence type="ECO:0000256" key="3">
    <source>
        <dbReference type="SAM" id="SignalP"/>
    </source>
</evidence>
<protein>
    <submittedName>
        <fullName evidence="5">CSON001899 protein</fullName>
    </submittedName>
</protein>
<feature type="chain" id="PRO_5036328624" evidence="3">
    <location>
        <begin position="20"/>
        <end position="209"/>
    </location>
</feature>
<dbReference type="AlphaFoldDB" id="A0A336LRF8"/>
<dbReference type="GO" id="GO:0042302">
    <property type="term" value="F:structural constituent of cuticle"/>
    <property type="evidence" value="ECO:0007669"/>
    <property type="project" value="UniProtKB-UniRule"/>
</dbReference>
<evidence type="ECO:0000313" key="4">
    <source>
        <dbReference type="EMBL" id="SSX00224.1"/>
    </source>
</evidence>
<keyword evidence="3" id="KW-0732">Signal</keyword>